<feature type="transmembrane region" description="Helical" evidence="7">
    <location>
        <begin position="293"/>
        <end position="311"/>
    </location>
</feature>
<dbReference type="SUPFAM" id="SSF103473">
    <property type="entry name" value="MFS general substrate transporter"/>
    <property type="match status" value="1"/>
</dbReference>
<evidence type="ECO:0000313" key="10">
    <source>
        <dbReference type="Proteomes" id="UP000051673"/>
    </source>
</evidence>
<dbReference type="InterPro" id="IPR010290">
    <property type="entry name" value="TM_effector"/>
</dbReference>
<evidence type="ECO:0000256" key="5">
    <source>
        <dbReference type="ARBA" id="ARBA00022989"/>
    </source>
</evidence>
<dbReference type="AlphaFoldDB" id="A0A0R2JI73"/>
<feature type="transmembrane region" description="Helical" evidence="7">
    <location>
        <begin position="258"/>
        <end position="284"/>
    </location>
</feature>
<keyword evidence="10" id="KW-1185">Reference proteome</keyword>
<feature type="transmembrane region" description="Helical" evidence="7">
    <location>
        <begin position="99"/>
        <end position="120"/>
    </location>
</feature>
<keyword evidence="2" id="KW-0813">Transport</keyword>
<dbReference type="GO" id="GO:0005886">
    <property type="term" value="C:plasma membrane"/>
    <property type="evidence" value="ECO:0007669"/>
    <property type="project" value="UniProtKB-SubCell"/>
</dbReference>
<name>A0A0R2JI73_9LACO</name>
<accession>A0A0R2JI73</accession>
<evidence type="ECO:0000256" key="6">
    <source>
        <dbReference type="ARBA" id="ARBA00023136"/>
    </source>
</evidence>
<dbReference type="EMBL" id="JQCD01000024">
    <property type="protein sequence ID" value="KRN76987.1"/>
    <property type="molecule type" value="Genomic_DNA"/>
</dbReference>
<dbReference type="PANTHER" id="PTHR23513">
    <property type="entry name" value="INTEGRAL MEMBRANE EFFLUX PROTEIN-RELATED"/>
    <property type="match status" value="1"/>
</dbReference>
<proteinExistence type="predicted"/>
<comment type="caution">
    <text evidence="9">The sequence shown here is derived from an EMBL/GenBank/DDBJ whole genome shotgun (WGS) entry which is preliminary data.</text>
</comment>
<keyword evidence="3" id="KW-1003">Cell membrane</keyword>
<feature type="transmembrane region" description="Helical" evidence="7">
    <location>
        <begin position="226"/>
        <end position="252"/>
    </location>
</feature>
<sequence length="407" mass="45629">MITKYENFKYLFLGRLISNCGDSIYMLVLSWYVFEVTHNTMYVGFLNFLLFVPNFFSFLFGPIIDKHNKRKILLLLELLQLMSVAVIMIGMSLQGQLGNAALIVIFIGAFFAATAGSNTYTVQDAFIPSVVDKHDLPKAEIYMSVAYNGADYVFTAITGFLVTLMSYINLLFIDLITFCLSIVSFYKIKDPANDNTHVKNTDEKIAVEQEKKKLFDGFKAIYKNKLILLLCCGSSLANFMFGGLNVYVLVIAKSIGGASFYGLLTAFYSAGVMLGSTFIASLFLKMFTTGKTLCLAYLLFGLSLMPVVFISSKYLMLGIWLFSFIFLGVSQVIQKPILQNETPNKNMGQVLSAYSTISVSTLSLGSLFWGYIAKFVNWHMFILLFATVFIIIACTYSLNHTLKRYTL</sequence>
<evidence type="ECO:0000256" key="1">
    <source>
        <dbReference type="ARBA" id="ARBA00004651"/>
    </source>
</evidence>
<comment type="subcellular location">
    <subcellularLocation>
        <location evidence="1">Cell membrane</location>
        <topology evidence="1">Multi-pass membrane protein</topology>
    </subcellularLocation>
</comment>
<evidence type="ECO:0000256" key="4">
    <source>
        <dbReference type="ARBA" id="ARBA00022692"/>
    </source>
</evidence>
<feature type="transmembrane region" description="Helical" evidence="7">
    <location>
        <begin position="350"/>
        <end position="372"/>
    </location>
</feature>
<protein>
    <submittedName>
        <fullName evidence="9">Major facilitator family protein</fullName>
    </submittedName>
</protein>
<dbReference type="PANTHER" id="PTHR23513:SF6">
    <property type="entry name" value="MAJOR FACILITATOR SUPERFAMILY ASSOCIATED DOMAIN-CONTAINING PROTEIN"/>
    <property type="match status" value="1"/>
</dbReference>
<feature type="transmembrane region" description="Helical" evidence="7">
    <location>
        <begin position="40"/>
        <end position="60"/>
    </location>
</feature>
<feature type="transmembrane region" description="Helical" evidence="7">
    <location>
        <begin position="72"/>
        <end position="93"/>
    </location>
</feature>
<dbReference type="GO" id="GO:0022857">
    <property type="term" value="F:transmembrane transporter activity"/>
    <property type="evidence" value="ECO:0007669"/>
    <property type="project" value="InterPro"/>
</dbReference>
<feature type="transmembrane region" description="Helical" evidence="7">
    <location>
        <begin position="141"/>
        <end position="161"/>
    </location>
</feature>
<feature type="transmembrane region" description="Helical" evidence="7">
    <location>
        <begin position="167"/>
        <end position="186"/>
    </location>
</feature>
<dbReference type="OrthoDB" id="2287060at2"/>
<evidence type="ECO:0000256" key="7">
    <source>
        <dbReference type="SAM" id="Phobius"/>
    </source>
</evidence>
<reference evidence="9 10" key="1">
    <citation type="journal article" date="2015" name="Genome Announc.">
        <title>Expanding the biotechnology potential of lactobacilli through comparative genomics of 213 strains and associated genera.</title>
        <authorList>
            <person name="Sun Z."/>
            <person name="Harris H.M."/>
            <person name="McCann A."/>
            <person name="Guo C."/>
            <person name="Argimon S."/>
            <person name="Zhang W."/>
            <person name="Yang X."/>
            <person name="Jeffery I.B."/>
            <person name="Cooney J.C."/>
            <person name="Kagawa T.F."/>
            <person name="Liu W."/>
            <person name="Song Y."/>
            <person name="Salvetti E."/>
            <person name="Wrobel A."/>
            <person name="Rasinkangas P."/>
            <person name="Parkhill J."/>
            <person name="Rea M.C."/>
            <person name="O'Sullivan O."/>
            <person name="Ritari J."/>
            <person name="Douillard F.P."/>
            <person name="Paul Ross R."/>
            <person name="Yang R."/>
            <person name="Briner A.E."/>
            <person name="Felis G.E."/>
            <person name="de Vos W.M."/>
            <person name="Barrangou R."/>
            <person name="Klaenhammer T.R."/>
            <person name="Caufield P.W."/>
            <person name="Cui Y."/>
            <person name="Zhang H."/>
            <person name="O'Toole P.W."/>
        </authorList>
    </citation>
    <scope>NUCLEOTIDE SEQUENCE [LARGE SCALE GENOMIC DNA]</scope>
    <source>
        <strain evidence="9 10">DSM 20014</strain>
    </source>
</reference>
<evidence type="ECO:0000256" key="2">
    <source>
        <dbReference type="ARBA" id="ARBA00022448"/>
    </source>
</evidence>
<dbReference type="InterPro" id="IPR020846">
    <property type="entry name" value="MFS_dom"/>
</dbReference>
<feature type="transmembrane region" description="Helical" evidence="7">
    <location>
        <begin position="317"/>
        <end position="338"/>
    </location>
</feature>
<feature type="transmembrane region" description="Helical" evidence="7">
    <location>
        <begin position="378"/>
        <end position="398"/>
    </location>
</feature>
<dbReference type="Pfam" id="PF05977">
    <property type="entry name" value="MFS_3"/>
    <property type="match status" value="1"/>
</dbReference>
<dbReference type="InterPro" id="IPR036259">
    <property type="entry name" value="MFS_trans_sf"/>
</dbReference>
<organism evidence="9 10">
    <name type="scientific">Weissella minor</name>
    <dbReference type="NCBI Taxonomy" id="1620"/>
    <lineage>
        <taxon>Bacteria</taxon>
        <taxon>Bacillati</taxon>
        <taxon>Bacillota</taxon>
        <taxon>Bacilli</taxon>
        <taxon>Lactobacillales</taxon>
        <taxon>Lactobacillaceae</taxon>
        <taxon>Weissella</taxon>
    </lineage>
</organism>
<dbReference type="PATRIC" id="fig|1620.3.peg.506"/>
<keyword evidence="6 7" id="KW-0472">Membrane</keyword>
<keyword evidence="4 7" id="KW-0812">Transmembrane</keyword>
<dbReference type="STRING" id="1620.IV67_GL000500"/>
<dbReference type="RefSeq" id="WP_057787859.1">
    <property type="nucleotide sequence ID" value="NZ_JQCD01000024.1"/>
</dbReference>
<dbReference type="CDD" id="cd06173">
    <property type="entry name" value="MFS_MefA_like"/>
    <property type="match status" value="1"/>
</dbReference>
<dbReference type="Gene3D" id="1.20.1250.20">
    <property type="entry name" value="MFS general substrate transporter like domains"/>
    <property type="match status" value="1"/>
</dbReference>
<dbReference type="PROSITE" id="PS50850">
    <property type="entry name" value="MFS"/>
    <property type="match status" value="1"/>
</dbReference>
<keyword evidence="5 7" id="KW-1133">Transmembrane helix</keyword>
<evidence type="ECO:0000256" key="3">
    <source>
        <dbReference type="ARBA" id="ARBA00022475"/>
    </source>
</evidence>
<gene>
    <name evidence="9" type="ORF">IV67_GL000500</name>
</gene>
<feature type="domain" description="Major facilitator superfamily (MFS) profile" evidence="8">
    <location>
        <begin position="226"/>
        <end position="407"/>
    </location>
</feature>
<evidence type="ECO:0000259" key="8">
    <source>
        <dbReference type="PROSITE" id="PS50850"/>
    </source>
</evidence>
<dbReference type="Proteomes" id="UP000051673">
    <property type="component" value="Unassembled WGS sequence"/>
</dbReference>
<evidence type="ECO:0000313" key="9">
    <source>
        <dbReference type="EMBL" id="KRN76987.1"/>
    </source>
</evidence>
<feature type="transmembrane region" description="Helical" evidence="7">
    <location>
        <begin position="12"/>
        <end position="34"/>
    </location>
</feature>